<keyword evidence="2 8" id="KW-0813">Transport</keyword>
<feature type="transmembrane region" description="Helical" evidence="9">
    <location>
        <begin position="325"/>
        <end position="347"/>
    </location>
</feature>
<feature type="transmembrane region" description="Helical" evidence="9">
    <location>
        <begin position="77"/>
        <end position="95"/>
    </location>
</feature>
<keyword evidence="12" id="KW-1185">Reference proteome</keyword>
<dbReference type="PANTHER" id="PTHR23517">
    <property type="entry name" value="RESISTANCE PROTEIN MDTM, PUTATIVE-RELATED-RELATED"/>
    <property type="match status" value="1"/>
</dbReference>
<gene>
    <name evidence="11" type="ORF">J2X20_003197</name>
</gene>
<comment type="similarity">
    <text evidence="8">Belongs to the major facilitator superfamily. Proton-dependent oligopeptide transporter (POT/PTR) (TC 2.A.17) family.</text>
</comment>
<dbReference type="InterPro" id="IPR020846">
    <property type="entry name" value="MFS_dom"/>
</dbReference>
<dbReference type="PROSITE" id="PS01022">
    <property type="entry name" value="PTR2_1"/>
    <property type="match status" value="1"/>
</dbReference>
<dbReference type="Gene3D" id="1.20.1250.20">
    <property type="entry name" value="MFS general substrate transporter like domains"/>
    <property type="match status" value="3"/>
</dbReference>
<keyword evidence="5" id="KW-0653">Protein transport</keyword>
<evidence type="ECO:0000256" key="3">
    <source>
        <dbReference type="ARBA" id="ARBA00022475"/>
    </source>
</evidence>
<dbReference type="SUPFAM" id="SSF103473">
    <property type="entry name" value="MFS general substrate transporter"/>
    <property type="match status" value="1"/>
</dbReference>
<evidence type="ECO:0000256" key="5">
    <source>
        <dbReference type="ARBA" id="ARBA00022856"/>
    </source>
</evidence>
<feature type="domain" description="Major facilitator superfamily (MFS) profile" evidence="10">
    <location>
        <begin position="31"/>
        <end position="519"/>
    </location>
</feature>
<evidence type="ECO:0000313" key="11">
    <source>
        <dbReference type="EMBL" id="MDR7270539.1"/>
    </source>
</evidence>
<dbReference type="InterPro" id="IPR005279">
    <property type="entry name" value="Dipep/tripep_permease"/>
</dbReference>
<evidence type="ECO:0000256" key="7">
    <source>
        <dbReference type="ARBA" id="ARBA00023136"/>
    </source>
</evidence>
<dbReference type="PROSITE" id="PS50850">
    <property type="entry name" value="MFS"/>
    <property type="match status" value="1"/>
</dbReference>
<feature type="transmembrane region" description="Helical" evidence="9">
    <location>
        <begin position="424"/>
        <end position="442"/>
    </location>
</feature>
<feature type="transmembrane region" description="Helical" evidence="9">
    <location>
        <begin position="454"/>
        <end position="473"/>
    </location>
</feature>
<evidence type="ECO:0000256" key="4">
    <source>
        <dbReference type="ARBA" id="ARBA00022692"/>
    </source>
</evidence>
<dbReference type="NCBIfam" id="TIGR00924">
    <property type="entry name" value="yjdL_sub1_fam"/>
    <property type="match status" value="1"/>
</dbReference>
<evidence type="ECO:0000256" key="2">
    <source>
        <dbReference type="ARBA" id="ARBA00022448"/>
    </source>
</evidence>
<dbReference type="RefSeq" id="WP_310266530.1">
    <property type="nucleotide sequence ID" value="NZ_JAVDXU010000002.1"/>
</dbReference>
<feature type="transmembrane region" description="Helical" evidence="9">
    <location>
        <begin position="127"/>
        <end position="153"/>
    </location>
</feature>
<dbReference type="EMBL" id="JAVDXU010000002">
    <property type="protein sequence ID" value="MDR7270539.1"/>
    <property type="molecule type" value="Genomic_DNA"/>
</dbReference>
<evidence type="ECO:0000256" key="9">
    <source>
        <dbReference type="SAM" id="Phobius"/>
    </source>
</evidence>
<dbReference type="PROSITE" id="PS01023">
    <property type="entry name" value="PTR2_2"/>
    <property type="match status" value="1"/>
</dbReference>
<keyword evidence="5" id="KW-0571">Peptide transport</keyword>
<evidence type="ECO:0000256" key="1">
    <source>
        <dbReference type="ARBA" id="ARBA00004651"/>
    </source>
</evidence>
<accession>A0ABU1YNX0</accession>
<dbReference type="CDD" id="cd17346">
    <property type="entry name" value="MFS_DtpA_like"/>
    <property type="match status" value="1"/>
</dbReference>
<dbReference type="InterPro" id="IPR050171">
    <property type="entry name" value="MFS_Transporters"/>
</dbReference>
<dbReference type="InterPro" id="IPR018456">
    <property type="entry name" value="PTR2_symporter_CS"/>
</dbReference>
<keyword evidence="4 8" id="KW-0812">Transmembrane</keyword>
<reference evidence="11 12" key="1">
    <citation type="submission" date="2023-07" db="EMBL/GenBank/DDBJ databases">
        <title>Sorghum-associated microbial communities from plants grown in Nebraska, USA.</title>
        <authorList>
            <person name="Schachtman D."/>
        </authorList>
    </citation>
    <scope>NUCLEOTIDE SEQUENCE [LARGE SCALE GENOMIC DNA]</scope>
    <source>
        <strain evidence="11 12">BE314</strain>
    </source>
</reference>
<dbReference type="Proteomes" id="UP001180453">
    <property type="component" value="Unassembled WGS sequence"/>
</dbReference>
<feature type="transmembrane region" description="Helical" evidence="9">
    <location>
        <begin position="104"/>
        <end position="121"/>
    </location>
</feature>
<dbReference type="Pfam" id="PF00854">
    <property type="entry name" value="PTR2"/>
    <property type="match status" value="2"/>
</dbReference>
<feature type="transmembrane region" description="Helical" evidence="9">
    <location>
        <begin position="44"/>
        <end position="62"/>
    </location>
</feature>
<evidence type="ECO:0000256" key="8">
    <source>
        <dbReference type="RuleBase" id="RU003755"/>
    </source>
</evidence>
<feature type="transmembrane region" description="Helical" evidence="9">
    <location>
        <begin position="493"/>
        <end position="514"/>
    </location>
</feature>
<comment type="caution">
    <text evidence="11">The sequence shown here is derived from an EMBL/GenBank/DDBJ whole genome shotgun (WGS) entry which is preliminary data.</text>
</comment>
<keyword evidence="6 9" id="KW-1133">Transmembrane helix</keyword>
<feature type="transmembrane region" description="Helical" evidence="9">
    <location>
        <begin position="165"/>
        <end position="187"/>
    </location>
</feature>
<keyword evidence="7 9" id="KW-0472">Membrane</keyword>
<proteinExistence type="inferred from homology"/>
<feature type="transmembrane region" description="Helical" evidence="9">
    <location>
        <begin position="359"/>
        <end position="378"/>
    </location>
</feature>
<feature type="transmembrane region" description="Helical" evidence="9">
    <location>
        <begin position="390"/>
        <end position="412"/>
    </location>
</feature>
<name>A0ABU1YNX0_ROSSA</name>
<protein>
    <submittedName>
        <fullName evidence="11">POT family proton-dependent oligopeptide transporter</fullName>
    </submittedName>
</protein>
<feature type="transmembrane region" description="Helical" evidence="9">
    <location>
        <begin position="193"/>
        <end position="212"/>
    </location>
</feature>
<dbReference type="InterPro" id="IPR000109">
    <property type="entry name" value="POT_fam"/>
</dbReference>
<keyword evidence="3" id="KW-1003">Cell membrane</keyword>
<evidence type="ECO:0000313" key="12">
    <source>
        <dbReference type="Proteomes" id="UP001180453"/>
    </source>
</evidence>
<feature type="transmembrane region" description="Helical" evidence="9">
    <location>
        <begin position="250"/>
        <end position="267"/>
    </location>
</feature>
<organism evidence="11 12">
    <name type="scientific">Roseateles saccharophilus</name>
    <name type="common">Pseudomonas saccharophila</name>
    <dbReference type="NCBI Taxonomy" id="304"/>
    <lineage>
        <taxon>Bacteria</taxon>
        <taxon>Pseudomonadati</taxon>
        <taxon>Pseudomonadota</taxon>
        <taxon>Betaproteobacteria</taxon>
        <taxon>Burkholderiales</taxon>
        <taxon>Sphaerotilaceae</taxon>
        <taxon>Roseateles</taxon>
    </lineage>
</organism>
<feature type="transmembrane region" description="Helical" evidence="9">
    <location>
        <begin position="292"/>
        <end position="313"/>
    </location>
</feature>
<dbReference type="InterPro" id="IPR036259">
    <property type="entry name" value="MFS_trans_sf"/>
</dbReference>
<evidence type="ECO:0000259" key="10">
    <source>
        <dbReference type="PROSITE" id="PS50850"/>
    </source>
</evidence>
<sequence length="526" mass="57098">MTTTFPVADPATSGRAATPQAGAAILGQPNQLFVLFFTEMWERFSYYGMRGLLVLFLVSEAAKGGWGWTRAEATSLYGWYTGMAYLLPVLGGYLADRYLGTRRAVLFGGFVIAAGHISMFLNTVPSFYIGLGLVVLGTGLFKPNVSAIVGQLYGPKEDNARDGGYTLFYMGVNAGAFFGILLCGYIGEKVSWHLGFGLAGLFMILGALQFYFSQHLFGDIGAPPKAEDRAKVAAAAAAEEAPAHVVADRLKAIFVFSFFTIFFWFAFEQAGGSMTIFAADYTDRTLVGTSGFAFKVVNSLMTVLPALILTWLLWKLNRSTGSRYLLANTLLGLAFAVIWGLVIWMLAREFALEQSEVPASWFGVLNSFFLVILAPMFSKMWERHWNPAGPVKFGVGLVLLGLGFAALSYGSAGIPTGAKTAQVSMIYLSLAYLLHTMGELCLSPVGLSYISKLAPARLLGLMFGVWFLNTAIANKLAGVTGSYIDEISNQYSMSIFFMIFTAIPIGAGVVLMLLTPWMKKKMHGVH</sequence>
<evidence type="ECO:0000256" key="6">
    <source>
        <dbReference type="ARBA" id="ARBA00022989"/>
    </source>
</evidence>
<dbReference type="PANTHER" id="PTHR23517:SF15">
    <property type="entry name" value="PROTON-DEPENDENT OLIGOPEPTIDE FAMILY TRANSPORT PROTEIN"/>
    <property type="match status" value="1"/>
</dbReference>
<comment type="subcellular location">
    <subcellularLocation>
        <location evidence="1">Cell membrane</location>
        <topology evidence="1">Multi-pass membrane protein</topology>
    </subcellularLocation>
    <subcellularLocation>
        <location evidence="8">Membrane</location>
        <topology evidence="8">Multi-pass membrane protein</topology>
    </subcellularLocation>
</comment>